<dbReference type="GO" id="GO:0005452">
    <property type="term" value="F:solute:inorganic anion antiporter activity"/>
    <property type="evidence" value="ECO:0007669"/>
    <property type="project" value="InterPro"/>
</dbReference>
<keyword evidence="3 6" id="KW-1133">Transmembrane helix</keyword>
<feature type="region of interest" description="Disordered" evidence="5">
    <location>
        <begin position="151"/>
        <end position="198"/>
    </location>
</feature>
<sequence>MAEEVTKAGDEALELCGTSNRPRDPSSLKNLDHDKSEDTDANSCSASGVVSAHHTMRRGHGWGRGVVADVRLTVCKHWKREMTNLNAKVRTLCSRVKHVTPFVGGGQTRFSRSFSRSFSVSKIQTIFNKQDDRLLLLSVLRMHRPGRYIRRDIRQGDEQQHRDDRDDRGDGVVRMRLRPRRGAAHDDQRGHGSRPGVQRDRLQAVSLAGRALPHVQCVDRNLGGSLHDDRGLRRLESIFAFLIALIFIINAVGSPFSPVGVIHYFDFNHKSHDPYEDEDYYSHWSSALLSVLVFLGTTALAFQLRKFKFSPFFPNQTFRNTITDFAVVISILVWSLVGNAFDEIPIEKLNVPSHFAPTFQCCDASCDTNFPTECEGQAVAYGYRPWVVDFGNLNGKAWVPFMAAGPALLAFVLVFLDDGITWHLINHPSHKLKHGEAYNYDTIIIGLMVLVNSCFGLPWLVAATVRSLNHIHAMSEKNPDGSFLSVQETRLTGLFIHLLCFATIFAMDVLRLIPVPVLYGVFLFMGLVR</sequence>
<evidence type="ECO:0000256" key="3">
    <source>
        <dbReference type="ARBA" id="ARBA00022989"/>
    </source>
</evidence>
<gene>
    <name evidence="8" type="ORF">THAOC_33147</name>
</gene>
<reference evidence="8 9" key="1">
    <citation type="journal article" date="2012" name="Genome Biol.">
        <title>Genome and low-iron response of an oceanic diatom adapted to chronic iron limitation.</title>
        <authorList>
            <person name="Lommer M."/>
            <person name="Specht M."/>
            <person name="Roy A.S."/>
            <person name="Kraemer L."/>
            <person name="Andreson R."/>
            <person name="Gutowska M.A."/>
            <person name="Wolf J."/>
            <person name="Bergner S.V."/>
            <person name="Schilhabel M.B."/>
            <person name="Klostermeier U.C."/>
            <person name="Beiko R.G."/>
            <person name="Rosenstiel P."/>
            <person name="Hippler M."/>
            <person name="Laroche J."/>
        </authorList>
    </citation>
    <scope>NUCLEOTIDE SEQUENCE [LARGE SCALE GENOMIC DNA]</scope>
    <source>
        <strain evidence="8 9">CCMP1005</strain>
    </source>
</reference>
<feature type="compositionally biased region" description="Basic and acidic residues" evidence="5">
    <location>
        <begin position="21"/>
        <end position="38"/>
    </location>
</feature>
<feature type="transmembrane region" description="Helical" evidence="6">
    <location>
        <begin position="437"/>
        <end position="461"/>
    </location>
</feature>
<evidence type="ECO:0000259" key="7">
    <source>
        <dbReference type="Pfam" id="PF00955"/>
    </source>
</evidence>
<organism evidence="8 9">
    <name type="scientific">Thalassiosira oceanica</name>
    <name type="common">Marine diatom</name>
    <dbReference type="NCBI Taxonomy" id="159749"/>
    <lineage>
        <taxon>Eukaryota</taxon>
        <taxon>Sar</taxon>
        <taxon>Stramenopiles</taxon>
        <taxon>Ochrophyta</taxon>
        <taxon>Bacillariophyta</taxon>
        <taxon>Coscinodiscophyceae</taxon>
        <taxon>Thalassiosirophycidae</taxon>
        <taxon>Thalassiosirales</taxon>
        <taxon>Thalassiosiraceae</taxon>
        <taxon>Thalassiosira</taxon>
    </lineage>
</organism>
<feature type="transmembrane region" description="Helical" evidence="6">
    <location>
        <begin position="397"/>
        <end position="416"/>
    </location>
</feature>
<dbReference type="OrthoDB" id="38501at2759"/>
<dbReference type="eggNOG" id="KOG1172">
    <property type="taxonomic scope" value="Eukaryota"/>
</dbReference>
<dbReference type="InterPro" id="IPR003020">
    <property type="entry name" value="HCO3_transpt_euk"/>
</dbReference>
<feature type="transmembrane region" description="Helical" evidence="6">
    <location>
        <begin position="238"/>
        <end position="264"/>
    </location>
</feature>
<dbReference type="GO" id="GO:0006820">
    <property type="term" value="P:monoatomic anion transport"/>
    <property type="evidence" value="ECO:0007669"/>
    <property type="project" value="InterPro"/>
</dbReference>
<dbReference type="PANTHER" id="PTHR11453">
    <property type="entry name" value="ANION EXCHANGE PROTEIN"/>
    <property type="match status" value="1"/>
</dbReference>
<dbReference type="Pfam" id="PF00955">
    <property type="entry name" value="HCO3_cotransp"/>
    <property type="match status" value="1"/>
</dbReference>
<keyword evidence="9" id="KW-1185">Reference proteome</keyword>
<protein>
    <recommendedName>
        <fullName evidence="7">Bicarbonate transporter-like transmembrane domain-containing protein</fullName>
    </recommendedName>
</protein>
<dbReference type="GO" id="GO:0005886">
    <property type="term" value="C:plasma membrane"/>
    <property type="evidence" value="ECO:0007669"/>
    <property type="project" value="TreeGrafter"/>
</dbReference>
<feature type="compositionally biased region" description="Basic and acidic residues" evidence="5">
    <location>
        <begin position="1"/>
        <end position="10"/>
    </location>
</feature>
<evidence type="ECO:0000256" key="2">
    <source>
        <dbReference type="ARBA" id="ARBA00022692"/>
    </source>
</evidence>
<keyword evidence="2 6" id="KW-0812">Transmembrane</keyword>
<evidence type="ECO:0000313" key="8">
    <source>
        <dbReference type="EMBL" id="EJK48086.1"/>
    </source>
</evidence>
<feature type="transmembrane region" description="Helical" evidence="6">
    <location>
        <begin position="494"/>
        <end position="527"/>
    </location>
</feature>
<feature type="transmembrane region" description="Helical" evidence="6">
    <location>
        <begin position="284"/>
        <end position="302"/>
    </location>
</feature>
<name>K0RGM9_THAOC</name>
<dbReference type="EMBL" id="AGNL01046297">
    <property type="protein sequence ID" value="EJK48086.1"/>
    <property type="molecule type" value="Genomic_DNA"/>
</dbReference>
<dbReference type="Proteomes" id="UP000266841">
    <property type="component" value="Unassembled WGS sequence"/>
</dbReference>
<evidence type="ECO:0000256" key="6">
    <source>
        <dbReference type="SAM" id="Phobius"/>
    </source>
</evidence>
<dbReference type="PANTHER" id="PTHR11453:SF127">
    <property type="entry name" value="SOLUTE CARRIER FAMILY 4 MEMBER 11"/>
    <property type="match status" value="1"/>
</dbReference>
<dbReference type="GO" id="GO:0050801">
    <property type="term" value="P:monoatomic ion homeostasis"/>
    <property type="evidence" value="ECO:0007669"/>
    <property type="project" value="TreeGrafter"/>
</dbReference>
<accession>K0RGM9</accession>
<evidence type="ECO:0000256" key="1">
    <source>
        <dbReference type="ARBA" id="ARBA00004141"/>
    </source>
</evidence>
<comment type="caution">
    <text evidence="8">The sequence shown here is derived from an EMBL/GenBank/DDBJ whole genome shotgun (WGS) entry which is preliminary data.</text>
</comment>
<dbReference type="AlphaFoldDB" id="K0RGM9"/>
<proteinExistence type="predicted"/>
<feature type="compositionally biased region" description="Basic and acidic residues" evidence="5">
    <location>
        <begin position="151"/>
        <end position="173"/>
    </location>
</feature>
<feature type="transmembrane region" description="Helical" evidence="6">
    <location>
        <begin position="322"/>
        <end position="341"/>
    </location>
</feature>
<keyword evidence="4 6" id="KW-0472">Membrane</keyword>
<evidence type="ECO:0000256" key="5">
    <source>
        <dbReference type="SAM" id="MobiDB-lite"/>
    </source>
</evidence>
<feature type="domain" description="Bicarbonate transporter-like transmembrane" evidence="7">
    <location>
        <begin position="285"/>
        <end position="527"/>
    </location>
</feature>
<feature type="region of interest" description="Disordered" evidence="5">
    <location>
        <begin position="1"/>
        <end position="46"/>
    </location>
</feature>
<comment type="subcellular location">
    <subcellularLocation>
        <location evidence="1">Membrane</location>
        <topology evidence="1">Multi-pass membrane protein</topology>
    </subcellularLocation>
</comment>
<evidence type="ECO:0000313" key="9">
    <source>
        <dbReference type="Proteomes" id="UP000266841"/>
    </source>
</evidence>
<dbReference type="InterPro" id="IPR011531">
    <property type="entry name" value="HCO3_transpt-like_TM_dom"/>
</dbReference>
<evidence type="ECO:0000256" key="4">
    <source>
        <dbReference type="ARBA" id="ARBA00023136"/>
    </source>
</evidence>